<evidence type="ECO:0000256" key="4">
    <source>
        <dbReference type="ARBA" id="ARBA00023136"/>
    </source>
</evidence>
<feature type="transmembrane region" description="Helical" evidence="5">
    <location>
        <begin position="275"/>
        <end position="297"/>
    </location>
</feature>
<dbReference type="RefSeq" id="XP_069203523.1">
    <property type="nucleotide sequence ID" value="XM_069347673.1"/>
</dbReference>
<feature type="transmembrane region" description="Helical" evidence="5">
    <location>
        <begin position="94"/>
        <end position="115"/>
    </location>
</feature>
<keyword evidence="8" id="KW-1185">Reference proteome</keyword>
<dbReference type="InterPro" id="IPR036259">
    <property type="entry name" value="MFS_trans_sf"/>
</dbReference>
<feature type="transmembrane region" description="Helical" evidence="5">
    <location>
        <begin position="211"/>
        <end position="231"/>
    </location>
</feature>
<evidence type="ECO:0000313" key="7">
    <source>
        <dbReference type="EMBL" id="KAL1310674.1"/>
    </source>
</evidence>
<dbReference type="Pfam" id="PF07690">
    <property type="entry name" value="MFS_1"/>
    <property type="match status" value="1"/>
</dbReference>
<dbReference type="GeneID" id="95974640"/>
<comment type="subcellular location">
    <subcellularLocation>
        <location evidence="1">Membrane</location>
        <topology evidence="1">Multi-pass membrane protein</topology>
    </subcellularLocation>
</comment>
<feature type="transmembrane region" description="Helical" evidence="5">
    <location>
        <begin position="56"/>
        <end position="74"/>
    </location>
</feature>
<dbReference type="Gene3D" id="1.20.1250.20">
    <property type="entry name" value="MFS general substrate transporter like domains"/>
    <property type="match status" value="1"/>
</dbReference>
<dbReference type="InterPro" id="IPR020846">
    <property type="entry name" value="MFS_dom"/>
</dbReference>
<protein>
    <recommendedName>
        <fullName evidence="6">Major facilitator superfamily (MFS) profile domain-containing protein</fullName>
    </recommendedName>
</protein>
<evidence type="ECO:0000256" key="1">
    <source>
        <dbReference type="ARBA" id="ARBA00004141"/>
    </source>
</evidence>
<feature type="transmembrane region" description="Helical" evidence="5">
    <location>
        <begin position="351"/>
        <end position="371"/>
    </location>
</feature>
<dbReference type="EMBL" id="JBFMKM010000003">
    <property type="protein sequence ID" value="KAL1310674.1"/>
    <property type="molecule type" value="Genomic_DNA"/>
</dbReference>
<proteinExistence type="predicted"/>
<reference evidence="7 8" key="1">
    <citation type="submission" date="2024-07" db="EMBL/GenBank/DDBJ databases">
        <title>Draft sequence of the Neodothiora populina.</title>
        <authorList>
            <person name="Drown D.D."/>
            <person name="Schuette U.S."/>
            <person name="Buechlein A.B."/>
            <person name="Rusch D.R."/>
            <person name="Winton L.W."/>
            <person name="Adams G.A."/>
        </authorList>
    </citation>
    <scope>NUCLEOTIDE SEQUENCE [LARGE SCALE GENOMIC DNA]</scope>
    <source>
        <strain evidence="7 8">CPC 39397</strain>
    </source>
</reference>
<feature type="transmembrane region" description="Helical" evidence="5">
    <location>
        <begin position="122"/>
        <end position="146"/>
    </location>
</feature>
<feature type="transmembrane region" description="Helical" evidence="5">
    <location>
        <begin position="383"/>
        <end position="402"/>
    </location>
</feature>
<dbReference type="PANTHER" id="PTHR23501">
    <property type="entry name" value="MAJOR FACILITATOR SUPERFAMILY"/>
    <property type="match status" value="1"/>
</dbReference>
<feature type="domain" description="Major facilitator superfamily (MFS) profile" evidence="6">
    <location>
        <begin position="57"/>
        <end position="542"/>
    </location>
</feature>
<feature type="transmembrane region" description="Helical" evidence="5">
    <location>
        <begin position="184"/>
        <end position="205"/>
    </location>
</feature>
<dbReference type="PRINTS" id="PR01036">
    <property type="entry name" value="TCRTETB"/>
</dbReference>
<accession>A0ABR3PN98</accession>
<feature type="transmembrane region" description="Helical" evidence="5">
    <location>
        <begin position="449"/>
        <end position="472"/>
    </location>
</feature>
<evidence type="ECO:0000256" key="5">
    <source>
        <dbReference type="SAM" id="Phobius"/>
    </source>
</evidence>
<evidence type="ECO:0000313" key="8">
    <source>
        <dbReference type="Proteomes" id="UP001562354"/>
    </source>
</evidence>
<name>A0ABR3PN98_9PEZI</name>
<keyword evidence="4 5" id="KW-0472">Membrane</keyword>
<keyword evidence="2 5" id="KW-0812">Transmembrane</keyword>
<feature type="transmembrane region" description="Helical" evidence="5">
    <location>
        <begin position="318"/>
        <end position="345"/>
    </location>
</feature>
<feature type="transmembrane region" description="Helical" evidence="5">
    <location>
        <begin position="408"/>
        <end position="428"/>
    </location>
</feature>
<keyword evidence="3 5" id="KW-1133">Transmembrane helix</keyword>
<evidence type="ECO:0000259" key="6">
    <source>
        <dbReference type="PROSITE" id="PS50850"/>
    </source>
</evidence>
<dbReference type="Proteomes" id="UP001562354">
    <property type="component" value="Unassembled WGS sequence"/>
</dbReference>
<gene>
    <name evidence="7" type="ORF">AAFC00_000937</name>
</gene>
<comment type="caution">
    <text evidence="7">The sequence shown here is derived from an EMBL/GenBank/DDBJ whole genome shotgun (WGS) entry which is preliminary data.</text>
</comment>
<feature type="transmembrane region" description="Helical" evidence="5">
    <location>
        <begin position="514"/>
        <end position="539"/>
    </location>
</feature>
<evidence type="ECO:0000256" key="3">
    <source>
        <dbReference type="ARBA" id="ARBA00022989"/>
    </source>
</evidence>
<feature type="transmembrane region" description="Helical" evidence="5">
    <location>
        <begin position="152"/>
        <end position="172"/>
    </location>
</feature>
<sequence length="562" mass="60581">MESRHNSTASLDKPVGVVDTPRTCSEPTSLNVKQFTEGKTGKTEEEQWKPSRQVKLILVVQCIMCFVVGLDATILTSSLPNLAEVFKVDAIKAFWIASSFLLTSAVFQPPLAALADVFGRRIIYMLVVILFTVGTVVCCACINIAGMLAGRSIQGIGGGGVLTMNMIVLSDMVPLRQRAQYQGYLQLVFALGSNTAPIIGGAMIVNTTWRWLFLINLPFCALGLASAPFVMRYHRAETTLRSQLSSIDWTGMSLYIISVTSFLAGMTWGGTQYPWGSAATLCPLILGLAGLAGTILWEVFGAKKPFLRLGLFKSVSGIAVYICTVIMAFLIFGCVYYLVLYLIAIKSLSNVLAGVGALPFGLTVVPVSGITGTIISKTGKYQWAIWAGWAIGTLGVGLLVYMHQHPSTVAWVFIFVVTGIGQGLQLIAHSAASQAIAETKDIAYASSMYAFCRSLGLCFGVSIGGTIFQNFLSSRLQHLGLPVAIAHNSEGYLSVLKAMASGPEKDAIMGAYSWAFRMLFATFTGISGAAFLLSFFIGLHSLDKKLESEHTLIHARPREEHI</sequence>
<dbReference type="PROSITE" id="PS50850">
    <property type="entry name" value="MFS"/>
    <property type="match status" value="1"/>
</dbReference>
<evidence type="ECO:0000256" key="2">
    <source>
        <dbReference type="ARBA" id="ARBA00022692"/>
    </source>
</evidence>
<dbReference type="PANTHER" id="PTHR23501:SF94">
    <property type="entry name" value="MAJOR FACILITATOR SUPERFAMILY (MFS) PROFILE DOMAIN-CONTAINING PROTEIN"/>
    <property type="match status" value="1"/>
</dbReference>
<feature type="transmembrane region" description="Helical" evidence="5">
    <location>
        <begin position="252"/>
        <end position="269"/>
    </location>
</feature>
<organism evidence="7 8">
    <name type="scientific">Neodothiora populina</name>
    <dbReference type="NCBI Taxonomy" id="2781224"/>
    <lineage>
        <taxon>Eukaryota</taxon>
        <taxon>Fungi</taxon>
        <taxon>Dikarya</taxon>
        <taxon>Ascomycota</taxon>
        <taxon>Pezizomycotina</taxon>
        <taxon>Dothideomycetes</taxon>
        <taxon>Dothideomycetidae</taxon>
        <taxon>Dothideales</taxon>
        <taxon>Dothioraceae</taxon>
        <taxon>Neodothiora</taxon>
    </lineage>
</organism>
<dbReference type="InterPro" id="IPR011701">
    <property type="entry name" value="MFS"/>
</dbReference>
<dbReference type="SUPFAM" id="SSF103473">
    <property type="entry name" value="MFS general substrate transporter"/>
    <property type="match status" value="1"/>
</dbReference>